<evidence type="ECO:0000256" key="3">
    <source>
        <dbReference type="ARBA" id="ARBA00023277"/>
    </source>
</evidence>
<dbReference type="UniPathway" id="UPA00629">
    <property type="reaction ID" value="UER00684"/>
</dbReference>
<comment type="caution">
    <text evidence="4">Lacks conserved residue(s) required for the propagation of feature annotation.</text>
</comment>
<dbReference type="EMBL" id="JALP01000160">
    <property type="protein sequence ID" value="THG90346.1"/>
    <property type="molecule type" value="Genomic_DNA"/>
</dbReference>
<organism evidence="6 8">
    <name type="scientific">Alkalihalobacillus alcalophilus ATCC 27647 = CGMCC 1.3604</name>
    <dbReference type="NCBI Taxonomy" id="1218173"/>
    <lineage>
        <taxon>Bacteria</taxon>
        <taxon>Bacillati</taxon>
        <taxon>Bacillota</taxon>
        <taxon>Bacilli</taxon>
        <taxon>Bacillales</taxon>
        <taxon>Bacillaceae</taxon>
        <taxon>Alkalihalobacillus</taxon>
    </lineage>
</organism>
<protein>
    <recommendedName>
        <fullName evidence="4">Glucosamine-6-phosphate deaminase</fullName>
        <ecNumber evidence="4">3.5.99.6</ecNumber>
    </recommendedName>
    <alternativeName>
        <fullName evidence="4">GlcN6P deaminase</fullName>
        <shortName evidence="4">GNPDA</shortName>
    </alternativeName>
    <alternativeName>
        <fullName evidence="4">Glucosamine-6-phosphate isomerase</fullName>
    </alternativeName>
</protein>
<comment type="catalytic activity">
    <reaction evidence="1 4">
        <text>alpha-D-glucosamine 6-phosphate + H2O = beta-D-fructose 6-phosphate + NH4(+)</text>
        <dbReference type="Rhea" id="RHEA:12172"/>
        <dbReference type="ChEBI" id="CHEBI:15377"/>
        <dbReference type="ChEBI" id="CHEBI:28938"/>
        <dbReference type="ChEBI" id="CHEBI:57634"/>
        <dbReference type="ChEBI" id="CHEBI:75989"/>
        <dbReference type="EC" id="3.5.99.6"/>
    </reaction>
</comment>
<dbReference type="HAMAP" id="MF_01241">
    <property type="entry name" value="GlcN6P_deamin"/>
    <property type="match status" value="1"/>
</dbReference>
<reference evidence="6 8" key="1">
    <citation type="journal article" date="2014" name="Genome Announc.">
        <title>Draft Genome Sequence of Bacillus alcalophilus AV1934, a Classic Alkaliphile Isolated from Human Feces in 1934.</title>
        <authorList>
            <person name="Attie O."/>
            <person name="Jayaprakash A."/>
            <person name="Shah H."/>
            <person name="Paulsen I.T."/>
            <person name="Morino M."/>
            <person name="Takahashi Y."/>
            <person name="Narumi I."/>
            <person name="Sachidanandam R."/>
            <person name="Satoh K."/>
            <person name="Ito M."/>
            <person name="Krulwich T.A."/>
        </authorList>
    </citation>
    <scope>NUCLEOTIDE SEQUENCE [LARGE SCALE GENOMIC DNA]</scope>
    <source>
        <strain evidence="6 8">AV1934</strain>
    </source>
</reference>
<dbReference type="InterPro" id="IPR018321">
    <property type="entry name" value="Glucosamine6P_isomerase_CS"/>
</dbReference>
<dbReference type="AlphaFoldDB" id="A0A094WNY0"/>
<comment type="caution">
    <text evidence="6">The sequence shown here is derived from an EMBL/GenBank/DDBJ whole genome shotgun (WGS) entry which is preliminary data.</text>
</comment>
<accession>A0A094WNY0</accession>
<dbReference type="NCBIfam" id="TIGR00502">
    <property type="entry name" value="nagB"/>
    <property type="match status" value="1"/>
</dbReference>
<dbReference type="EMBL" id="ALPT02000024">
    <property type="protein sequence ID" value="KGA97668.1"/>
    <property type="molecule type" value="Genomic_DNA"/>
</dbReference>
<dbReference type="PANTHER" id="PTHR11280:SF5">
    <property type="entry name" value="GLUCOSAMINE-6-PHOSPHATE ISOMERASE"/>
    <property type="match status" value="1"/>
</dbReference>
<comment type="similarity">
    <text evidence="4">Belongs to the glucosamine/galactosamine-6-phosphate isomerase family. NagB subfamily.</text>
</comment>
<proteinExistence type="inferred from homology"/>
<dbReference type="PROSITE" id="PS01161">
    <property type="entry name" value="GLC_GALNAC_ISOMERASE"/>
    <property type="match status" value="1"/>
</dbReference>
<dbReference type="eggNOG" id="COG0363">
    <property type="taxonomic scope" value="Bacteria"/>
</dbReference>
<keyword evidence="8" id="KW-1185">Reference proteome</keyword>
<dbReference type="GO" id="GO:0005737">
    <property type="term" value="C:cytoplasm"/>
    <property type="evidence" value="ECO:0007669"/>
    <property type="project" value="TreeGrafter"/>
</dbReference>
<evidence type="ECO:0000256" key="4">
    <source>
        <dbReference type="HAMAP-Rule" id="MF_01241"/>
    </source>
</evidence>
<dbReference type="Pfam" id="PF01182">
    <property type="entry name" value="Glucosamine_iso"/>
    <property type="match status" value="1"/>
</dbReference>
<dbReference type="FunFam" id="3.40.50.1360:FF:000003">
    <property type="entry name" value="Glucosamine-6-phosphate deaminase"/>
    <property type="match status" value="1"/>
</dbReference>
<feature type="active site" description="For ring-opening step" evidence="4">
    <location>
        <position position="136"/>
    </location>
</feature>
<reference evidence="7 9" key="2">
    <citation type="submission" date="2014-01" db="EMBL/GenBank/DDBJ databases">
        <title>Draft genome sequencing of Bacillus alcalophilus CGMCC 1.3604.</title>
        <authorList>
            <person name="Yang J."/>
            <person name="Diao L."/>
            <person name="Yang S."/>
        </authorList>
    </citation>
    <scope>NUCLEOTIDE SEQUENCE [LARGE SCALE GENOMIC DNA]</scope>
    <source>
        <strain evidence="7 9">CGMCC 1.3604</strain>
    </source>
</reference>
<dbReference type="GO" id="GO:0006046">
    <property type="term" value="P:N-acetylglucosamine catabolic process"/>
    <property type="evidence" value="ECO:0007669"/>
    <property type="project" value="UniProtKB-UniRule"/>
</dbReference>
<feature type="domain" description="Glucosamine/galactosamine-6-phosphate isomerase" evidence="5">
    <location>
        <begin position="10"/>
        <end position="226"/>
    </location>
</feature>
<dbReference type="EC" id="3.5.99.6" evidence="4"/>
<dbReference type="InterPro" id="IPR004547">
    <property type="entry name" value="Glucosamine6P_isomerase"/>
</dbReference>
<feature type="active site" description="Proton acceptor; for ring-opening step" evidence="4">
    <location>
        <position position="138"/>
    </location>
</feature>
<evidence type="ECO:0000256" key="1">
    <source>
        <dbReference type="ARBA" id="ARBA00000644"/>
    </source>
</evidence>
<evidence type="ECO:0000259" key="5">
    <source>
        <dbReference type="Pfam" id="PF01182"/>
    </source>
</evidence>
<dbReference type="GO" id="GO:0006043">
    <property type="term" value="P:glucosamine catabolic process"/>
    <property type="evidence" value="ECO:0007669"/>
    <property type="project" value="TreeGrafter"/>
</dbReference>
<name>A0A094WNY0_ALKAL</name>
<dbReference type="PANTHER" id="PTHR11280">
    <property type="entry name" value="GLUCOSAMINE-6-PHOSPHATE ISOMERASE"/>
    <property type="match status" value="1"/>
</dbReference>
<sequence length="246" mass="27290">MKIVETTNYQEMSEKAASFLINLVKEKPNATLGMATGGTPEGMYQLLIEDYKQNGTSYKEVTTFNLDEYIGLPKEDKNSYNSYMHQALFNFINIPESQIHLPNGMNADATKECEEYEKQISRNGGIDIQILGIGENGHIGFNEPGTSFDSKTHVITLTESTRIANSRYFNSLDEVPTKAVTMGISTIMQAKKIILLASGEKKADALYQLLHNEVDESFPASILQKHPNVTIIADRDALKNISVTSA</sequence>
<gene>
    <name evidence="4" type="primary">nagB</name>
    <name evidence="7" type="ORF">AJ85_11375</name>
    <name evidence="6" type="ORF">BALCAV_0209005</name>
</gene>
<dbReference type="GO" id="GO:0019262">
    <property type="term" value="P:N-acetylneuraminate catabolic process"/>
    <property type="evidence" value="ECO:0007669"/>
    <property type="project" value="UniProtKB-UniRule"/>
</dbReference>
<keyword evidence="2 4" id="KW-0378">Hydrolase</keyword>
<evidence type="ECO:0000313" key="8">
    <source>
        <dbReference type="Proteomes" id="UP000002754"/>
    </source>
</evidence>
<dbReference type="Proteomes" id="UP000002754">
    <property type="component" value="Unassembled WGS sequence"/>
</dbReference>
<dbReference type="CDD" id="cd01399">
    <property type="entry name" value="GlcN6P_deaminase"/>
    <property type="match status" value="1"/>
</dbReference>
<dbReference type="GO" id="GO:0004342">
    <property type="term" value="F:glucosamine-6-phosphate deaminase activity"/>
    <property type="evidence" value="ECO:0007669"/>
    <property type="project" value="UniProtKB-UniRule"/>
</dbReference>
<keyword evidence="3 4" id="KW-0119">Carbohydrate metabolism</keyword>
<dbReference type="OrthoDB" id="9791139at2"/>
<evidence type="ECO:0000313" key="7">
    <source>
        <dbReference type="EMBL" id="THG90346.1"/>
    </source>
</evidence>
<dbReference type="InterPro" id="IPR037171">
    <property type="entry name" value="NagB/RpiA_transferase-like"/>
</dbReference>
<evidence type="ECO:0000313" key="6">
    <source>
        <dbReference type="EMBL" id="KGA97668.1"/>
    </source>
</evidence>
<dbReference type="SUPFAM" id="SSF100950">
    <property type="entry name" value="NagB/RpiA/CoA transferase-like"/>
    <property type="match status" value="1"/>
</dbReference>
<dbReference type="Gene3D" id="3.40.50.1360">
    <property type="match status" value="1"/>
</dbReference>
<evidence type="ECO:0000256" key="2">
    <source>
        <dbReference type="ARBA" id="ARBA00022801"/>
    </source>
</evidence>
<dbReference type="GO" id="GO:0005975">
    <property type="term" value="P:carbohydrate metabolic process"/>
    <property type="evidence" value="ECO:0007669"/>
    <property type="project" value="InterPro"/>
</dbReference>
<comment type="pathway">
    <text evidence="4">Amino-sugar metabolism; N-acetylneuraminate degradation; D-fructose 6-phosphate from N-acetylneuraminate: step 5/5.</text>
</comment>
<comment type="function">
    <text evidence="4">Catalyzes the reversible isomerization-deamination of glucosamine 6-phosphate (GlcN6P) to form fructose 6-phosphate (Fru6P) and ammonium ion.</text>
</comment>
<feature type="active site" description="For ring-opening step" evidence="4">
    <location>
        <position position="143"/>
    </location>
</feature>
<dbReference type="RefSeq" id="WP_003322201.1">
    <property type="nucleotide sequence ID" value="NZ_ALPT02000024.1"/>
</dbReference>
<dbReference type="InterPro" id="IPR006148">
    <property type="entry name" value="Glc/Gal-6P_isomerase"/>
</dbReference>
<dbReference type="Proteomes" id="UP000297014">
    <property type="component" value="Unassembled WGS sequence"/>
</dbReference>
<dbReference type="GO" id="GO:0042802">
    <property type="term" value="F:identical protein binding"/>
    <property type="evidence" value="ECO:0007669"/>
    <property type="project" value="TreeGrafter"/>
</dbReference>
<feature type="active site" description="Proton acceptor; for enolization step" evidence="4">
    <location>
        <position position="67"/>
    </location>
</feature>
<dbReference type="STRING" id="1218173.BALCAV_0209005"/>
<evidence type="ECO:0000313" key="9">
    <source>
        <dbReference type="Proteomes" id="UP000297014"/>
    </source>
</evidence>